<evidence type="ECO:0000313" key="2">
    <source>
        <dbReference type="Proteomes" id="UP000254771"/>
    </source>
</evidence>
<evidence type="ECO:0008006" key="3">
    <source>
        <dbReference type="Google" id="ProtNLM"/>
    </source>
</evidence>
<organism evidence="1 2">
    <name type="scientific">endosymbiont of Escarpia spicata</name>
    <dbReference type="NCBI Taxonomy" id="2200908"/>
    <lineage>
        <taxon>Bacteria</taxon>
        <taxon>Pseudomonadati</taxon>
        <taxon>Pseudomonadota</taxon>
        <taxon>Gammaproteobacteria</taxon>
        <taxon>sulfur-oxidizing symbionts</taxon>
    </lineage>
</organism>
<name>A0A370DSQ6_9GAMM</name>
<keyword evidence="2" id="KW-1185">Reference proteome</keyword>
<dbReference type="InterPro" id="IPR016631">
    <property type="entry name" value="Regulatory_RpfE"/>
</dbReference>
<reference evidence="1 2" key="1">
    <citation type="journal article" date="2018" name="ISME J.">
        <title>Endosymbiont genomes yield clues of tubeworm success.</title>
        <authorList>
            <person name="Li Y."/>
            <person name="Liles M.R."/>
            <person name="Halanych K.M."/>
        </authorList>
    </citation>
    <scope>NUCLEOTIDE SEQUENCE [LARGE SCALE GENOMIC DNA]</scope>
    <source>
        <strain evidence="1">A1462</strain>
    </source>
</reference>
<protein>
    <recommendedName>
        <fullName evidence="3">Phosphoglycerate mutase</fullName>
    </recommendedName>
</protein>
<dbReference type="PIRSF" id="PIRSF015283">
    <property type="entry name" value="Regulatory_RpfE"/>
    <property type="match status" value="1"/>
</dbReference>
<dbReference type="AlphaFoldDB" id="A0A370DSQ6"/>
<sequence>MAVTLHLLLPGLLGPMPSFKTAGCEVSIPVLERILAHADQEETPGHDLSTTLFSLFGMAAQPSRDLPEGAVNYLGSGGTPGETCWLRADPVHLRPDRDRLLLFNPELLDVEQAEADEIAGQINAHFAEDGVRLETSLPAHWYLHLEKCPDLVTTNLEQVVGRNIDAFLPSGPDAAKWRALSNEIQMLLFNAPSNQQREAEGRPAINGLWLSGVGTLPSLGKVPFERIFGEDPTCRGLAQLAGIQPQVIPDNLADAWFGEGEALLSVTNLLPPVLNADPFHWAEQLARLDGKLQRLIGSLNGQQNARLHVYPCNGKRYTLRKTHRYRFWRRSRPIADLLDGNQNG</sequence>
<evidence type="ECO:0000313" key="1">
    <source>
        <dbReference type="EMBL" id="RDH87494.1"/>
    </source>
</evidence>
<dbReference type="Proteomes" id="UP000254771">
    <property type="component" value="Unassembled WGS sequence"/>
</dbReference>
<comment type="caution">
    <text evidence="1">The sequence shown here is derived from an EMBL/GenBank/DDBJ whole genome shotgun (WGS) entry which is preliminary data.</text>
</comment>
<accession>A0A370DSQ6</accession>
<dbReference type="EMBL" id="QFXE01000005">
    <property type="protein sequence ID" value="RDH87494.1"/>
    <property type="molecule type" value="Genomic_DNA"/>
</dbReference>
<gene>
    <name evidence="1" type="ORF">DIZ78_02665</name>
</gene>
<proteinExistence type="predicted"/>